<dbReference type="Gene3D" id="2.60.120.200">
    <property type="match status" value="1"/>
</dbReference>
<feature type="domain" description="GH16" evidence="2">
    <location>
        <begin position="43"/>
        <end position="277"/>
    </location>
</feature>
<dbReference type="AlphaFoldDB" id="A0A3N4KCF5"/>
<keyword evidence="3" id="KW-0430">Lectin</keyword>
<dbReference type="CDD" id="cd00413">
    <property type="entry name" value="Glyco_hydrolase_16"/>
    <property type="match status" value="1"/>
</dbReference>
<sequence length="353" mass="38817">MKPQFPSTQFLSIILSTLTIIPFTAAVCECGYVLTTTNQYFTHTFTNNFTGLPDTTTGVNLTRSLPDWEIQEYKFAADKKTGILGRQNAMSSVWIKDGLLHLLQKGYGANDTGPVQVAELQSINQNFFHGSFRARYRVVQVKGATGGSVAGFFLYYDDQNETDIEVLTKDGDRAIHYTNHPSYEVATDTLVPGAAFTHQLARPWNEFHEHRFDWSEGLSAFYVNNVNVLNITKNVPTHEGKLILNVWANNGSWSGPPSSNDVYMDVEYILMYYNTTDSAAGNDEVFNRACEFAGGNEQRGTVCYVTDQAGNSSVDSVMSLDAPVEDAAVRVGGVQMTTLLGVVAAVVVVIGIL</sequence>
<dbReference type="OrthoDB" id="25131at2759"/>
<dbReference type="InterPro" id="IPR013320">
    <property type="entry name" value="ConA-like_dom_sf"/>
</dbReference>
<proteinExistence type="predicted"/>
<reference evidence="3 4" key="1">
    <citation type="journal article" date="2018" name="Nat. Ecol. Evol.">
        <title>Pezizomycetes genomes reveal the molecular basis of ectomycorrhizal truffle lifestyle.</title>
        <authorList>
            <person name="Murat C."/>
            <person name="Payen T."/>
            <person name="Noel B."/>
            <person name="Kuo A."/>
            <person name="Morin E."/>
            <person name="Chen J."/>
            <person name="Kohler A."/>
            <person name="Krizsan K."/>
            <person name="Balestrini R."/>
            <person name="Da Silva C."/>
            <person name="Montanini B."/>
            <person name="Hainaut M."/>
            <person name="Levati E."/>
            <person name="Barry K.W."/>
            <person name="Belfiori B."/>
            <person name="Cichocki N."/>
            <person name="Clum A."/>
            <person name="Dockter R.B."/>
            <person name="Fauchery L."/>
            <person name="Guy J."/>
            <person name="Iotti M."/>
            <person name="Le Tacon F."/>
            <person name="Lindquist E.A."/>
            <person name="Lipzen A."/>
            <person name="Malagnac F."/>
            <person name="Mello A."/>
            <person name="Molinier V."/>
            <person name="Miyauchi S."/>
            <person name="Poulain J."/>
            <person name="Riccioni C."/>
            <person name="Rubini A."/>
            <person name="Sitrit Y."/>
            <person name="Splivallo R."/>
            <person name="Traeger S."/>
            <person name="Wang M."/>
            <person name="Zifcakova L."/>
            <person name="Wipf D."/>
            <person name="Zambonelli A."/>
            <person name="Paolocci F."/>
            <person name="Nowrousian M."/>
            <person name="Ottonello S."/>
            <person name="Baldrian P."/>
            <person name="Spatafora J.W."/>
            <person name="Henrissat B."/>
            <person name="Nagy L.G."/>
            <person name="Aury J.M."/>
            <person name="Wincker P."/>
            <person name="Grigoriev I.V."/>
            <person name="Bonfante P."/>
            <person name="Martin F.M."/>
        </authorList>
    </citation>
    <scope>NUCLEOTIDE SEQUENCE [LARGE SCALE GENOMIC DNA]</scope>
    <source>
        <strain evidence="3 4">CCBAS932</strain>
    </source>
</reference>
<gene>
    <name evidence="3" type="ORF">P167DRAFT_528982</name>
</gene>
<keyword evidence="4" id="KW-1185">Reference proteome</keyword>
<dbReference type="InParanoid" id="A0A3N4KCF5"/>
<dbReference type="GO" id="GO:0030246">
    <property type="term" value="F:carbohydrate binding"/>
    <property type="evidence" value="ECO:0007669"/>
    <property type="project" value="UniProtKB-KW"/>
</dbReference>
<name>A0A3N4KCF5_9PEZI</name>
<evidence type="ECO:0000313" key="3">
    <source>
        <dbReference type="EMBL" id="RPB08170.1"/>
    </source>
</evidence>
<dbReference type="GO" id="GO:0005975">
    <property type="term" value="P:carbohydrate metabolic process"/>
    <property type="evidence" value="ECO:0007669"/>
    <property type="project" value="InterPro"/>
</dbReference>
<feature type="chain" id="PRO_5018253306" evidence="1">
    <location>
        <begin position="27"/>
        <end position="353"/>
    </location>
</feature>
<feature type="signal peptide" evidence="1">
    <location>
        <begin position="1"/>
        <end position="26"/>
    </location>
</feature>
<dbReference type="InterPro" id="IPR000757">
    <property type="entry name" value="Beta-glucanase-like"/>
</dbReference>
<protein>
    <submittedName>
        <fullName evidence="3">Concanavalin A-like lectin/glucanase</fullName>
    </submittedName>
</protein>
<keyword evidence="1" id="KW-0732">Signal</keyword>
<dbReference type="Pfam" id="PF00722">
    <property type="entry name" value="Glyco_hydro_16"/>
    <property type="match status" value="1"/>
</dbReference>
<dbReference type="GO" id="GO:0004553">
    <property type="term" value="F:hydrolase activity, hydrolyzing O-glycosyl compounds"/>
    <property type="evidence" value="ECO:0007669"/>
    <property type="project" value="InterPro"/>
</dbReference>
<dbReference type="PANTHER" id="PTHR38121">
    <property type="entry name" value="GH16 DOMAIN-CONTAINING PROTEIN"/>
    <property type="match status" value="1"/>
</dbReference>
<organism evidence="3 4">
    <name type="scientific">Morchella conica CCBAS932</name>
    <dbReference type="NCBI Taxonomy" id="1392247"/>
    <lineage>
        <taxon>Eukaryota</taxon>
        <taxon>Fungi</taxon>
        <taxon>Dikarya</taxon>
        <taxon>Ascomycota</taxon>
        <taxon>Pezizomycotina</taxon>
        <taxon>Pezizomycetes</taxon>
        <taxon>Pezizales</taxon>
        <taxon>Morchellaceae</taxon>
        <taxon>Morchella</taxon>
    </lineage>
</organism>
<evidence type="ECO:0000256" key="1">
    <source>
        <dbReference type="SAM" id="SignalP"/>
    </source>
</evidence>
<dbReference type="STRING" id="1392247.A0A3N4KCF5"/>
<accession>A0A3N4KCF5</accession>
<dbReference type="SUPFAM" id="SSF49899">
    <property type="entry name" value="Concanavalin A-like lectins/glucanases"/>
    <property type="match status" value="1"/>
</dbReference>
<evidence type="ECO:0000313" key="4">
    <source>
        <dbReference type="Proteomes" id="UP000277580"/>
    </source>
</evidence>
<dbReference type="PROSITE" id="PS51762">
    <property type="entry name" value="GH16_2"/>
    <property type="match status" value="1"/>
</dbReference>
<dbReference type="EMBL" id="ML119167">
    <property type="protein sequence ID" value="RPB08170.1"/>
    <property type="molecule type" value="Genomic_DNA"/>
</dbReference>
<evidence type="ECO:0000259" key="2">
    <source>
        <dbReference type="PROSITE" id="PS51762"/>
    </source>
</evidence>
<dbReference type="Proteomes" id="UP000277580">
    <property type="component" value="Unassembled WGS sequence"/>
</dbReference>
<dbReference type="PANTHER" id="PTHR38121:SF4">
    <property type="entry name" value="GH16 DOMAIN-CONTAINING PROTEIN-RELATED"/>
    <property type="match status" value="1"/>
</dbReference>